<dbReference type="InterPro" id="IPR007138">
    <property type="entry name" value="ABM_dom"/>
</dbReference>
<dbReference type="GO" id="GO:0004497">
    <property type="term" value="F:monooxygenase activity"/>
    <property type="evidence" value="ECO:0007669"/>
    <property type="project" value="UniProtKB-KW"/>
</dbReference>
<dbReference type="Proteomes" id="UP000620366">
    <property type="component" value="Unassembled WGS sequence"/>
</dbReference>
<sequence>MVIVLFEVTVKDGKMEDYLEMAAGLKDALSHAKGFIRSERFSSLAAEDKLLSISVWEDEDSVAQWRNLMAHRTCQKHGRMENFADYTITVVTPVRCYTMTQRQDAPADSNRFLGV</sequence>
<dbReference type="Pfam" id="PF03992">
    <property type="entry name" value="ABM"/>
    <property type="match status" value="1"/>
</dbReference>
<dbReference type="InterPro" id="IPR052936">
    <property type="entry name" value="Jasmonate_Hydroxylase-like"/>
</dbReference>
<dbReference type="InterPro" id="IPR011008">
    <property type="entry name" value="Dimeric_a/b-barrel"/>
</dbReference>
<dbReference type="AlphaFoldDB" id="A0A926HU42"/>
<dbReference type="PANTHER" id="PTHR37811">
    <property type="entry name" value="BLL5343 PROTEIN"/>
    <property type="match status" value="1"/>
</dbReference>
<comment type="caution">
    <text evidence="2">The sequence shown here is derived from an EMBL/GenBank/DDBJ whole genome shotgun (WGS) entry which is preliminary data.</text>
</comment>
<evidence type="ECO:0000259" key="1">
    <source>
        <dbReference type="PROSITE" id="PS51725"/>
    </source>
</evidence>
<dbReference type="PROSITE" id="PS51725">
    <property type="entry name" value="ABM"/>
    <property type="match status" value="1"/>
</dbReference>
<name>A0A926HU42_9FIRM</name>
<proteinExistence type="predicted"/>
<protein>
    <submittedName>
        <fullName evidence="2">Antibiotic biosynthesis monooxygenase</fullName>
    </submittedName>
</protein>
<organism evidence="2 3">
    <name type="scientific">Feifania hominis</name>
    <dbReference type="NCBI Taxonomy" id="2763660"/>
    <lineage>
        <taxon>Bacteria</taxon>
        <taxon>Bacillati</taxon>
        <taxon>Bacillota</taxon>
        <taxon>Clostridia</taxon>
        <taxon>Eubacteriales</taxon>
        <taxon>Feifaniaceae</taxon>
        <taxon>Feifania</taxon>
    </lineage>
</organism>
<dbReference type="Gene3D" id="3.30.70.100">
    <property type="match status" value="1"/>
</dbReference>
<gene>
    <name evidence="2" type="ORF">H8695_04355</name>
</gene>
<reference evidence="2" key="1">
    <citation type="submission" date="2020-08" db="EMBL/GenBank/DDBJ databases">
        <title>Genome public.</title>
        <authorList>
            <person name="Liu C."/>
            <person name="Sun Q."/>
        </authorList>
    </citation>
    <scope>NUCLEOTIDE SEQUENCE</scope>
    <source>
        <strain evidence="2">BX7</strain>
    </source>
</reference>
<evidence type="ECO:0000313" key="2">
    <source>
        <dbReference type="EMBL" id="MBC8535923.1"/>
    </source>
</evidence>
<keyword evidence="2" id="KW-0560">Oxidoreductase</keyword>
<feature type="domain" description="ABM" evidence="1">
    <location>
        <begin position="2"/>
        <end position="91"/>
    </location>
</feature>
<dbReference type="SUPFAM" id="SSF54909">
    <property type="entry name" value="Dimeric alpha+beta barrel"/>
    <property type="match status" value="1"/>
</dbReference>
<dbReference type="PANTHER" id="PTHR37811:SF2">
    <property type="entry name" value="ABM DOMAIN-CONTAINING PROTEIN"/>
    <property type="match status" value="1"/>
</dbReference>
<accession>A0A926HU42</accession>
<keyword evidence="3" id="KW-1185">Reference proteome</keyword>
<evidence type="ECO:0000313" key="3">
    <source>
        <dbReference type="Proteomes" id="UP000620366"/>
    </source>
</evidence>
<dbReference type="EMBL" id="JACRSP010000002">
    <property type="protein sequence ID" value="MBC8535923.1"/>
    <property type="molecule type" value="Genomic_DNA"/>
</dbReference>
<keyword evidence="2" id="KW-0503">Monooxygenase</keyword>